<gene>
    <name evidence="1" type="ORF">TM448A00302_0040</name>
</gene>
<protein>
    <submittedName>
        <fullName evidence="1">Uncharacterized protein</fullName>
    </submittedName>
</protein>
<evidence type="ECO:0000313" key="1">
    <source>
        <dbReference type="EMBL" id="QJA46032.1"/>
    </source>
</evidence>
<sequence>MITFPEPEWRPLKDCEILYFKDRFVDNTPWELLVEYWGIKRAGTMPYSSRLECERTPVYPYYNRKDIKILIKMEA</sequence>
<organism evidence="1">
    <name type="scientific">viral metagenome</name>
    <dbReference type="NCBI Taxonomy" id="1070528"/>
    <lineage>
        <taxon>unclassified sequences</taxon>
        <taxon>metagenomes</taxon>
        <taxon>organismal metagenomes</taxon>
    </lineage>
</organism>
<proteinExistence type="predicted"/>
<accession>A0A6H1ZEZ2</accession>
<name>A0A6H1ZEZ2_9ZZZZ</name>
<reference evidence="1" key="1">
    <citation type="submission" date="2020-03" db="EMBL/GenBank/DDBJ databases">
        <title>The deep terrestrial virosphere.</title>
        <authorList>
            <person name="Holmfeldt K."/>
            <person name="Nilsson E."/>
            <person name="Simone D."/>
            <person name="Lopez-Fernandez M."/>
            <person name="Wu X."/>
            <person name="de Brujin I."/>
            <person name="Lundin D."/>
            <person name="Andersson A."/>
            <person name="Bertilsson S."/>
            <person name="Dopson M."/>
        </authorList>
    </citation>
    <scope>NUCLEOTIDE SEQUENCE</scope>
    <source>
        <strain evidence="1">TM448A00302</strain>
    </source>
</reference>
<dbReference type="EMBL" id="MT144001">
    <property type="protein sequence ID" value="QJA46032.1"/>
    <property type="molecule type" value="Genomic_DNA"/>
</dbReference>
<dbReference type="AlphaFoldDB" id="A0A6H1ZEZ2"/>